<comment type="caution">
    <text evidence="19">The sequence shown here is derived from an EMBL/GenBank/DDBJ whole genome shotgun (WGS) entry which is preliminary data.</text>
</comment>
<keyword evidence="4" id="KW-1003">Cell membrane</keyword>
<dbReference type="Gene3D" id="3.40.50.2300">
    <property type="match status" value="1"/>
</dbReference>
<evidence type="ECO:0000256" key="14">
    <source>
        <dbReference type="PROSITE-ProRule" id="PRU00169"/>
    </source>
</evidence>
<keyword evidence="10" id="KW-0547">Nucleotide-binding</keyword>
<dbReference type="InterPro" id="IPR011006">
    <property type="entry name" value="CheY-like_superfamily"/>
</dbReference>
<evidence type="ECO:0000256" key="7">
    <source>
        <dbReference type="ARBA" id="ARBA00022679"/>
    </source>
</evidence>
<dbReference type="OrthoDB" id="9797097at2"/>
<dbReference type="SMART" id="SM00448">
    <property type="entry name" value="REC"/>
    <property type="match status" value="1"/>
</dbReference>
<dbReference type="SMART" id="SM00388">
    <property type="entry name" value="HisKA"/>
    <property type="match status" value="1"/>
</dbReference>
<dbReference type="EMBL" id="QEAS01000010">
    <property type="protein sequence ID" value="PWG80096.1"/>
    <property type="molecule type" value="Genomic_DNA"/>
</dbReference>
<keyword evidence="11 15" id="KW-1133">Transmembrane helix</keyword>
<dbReference type="InterPro" id="IPR005467">
    <property type="entry name" value="His_kinase_dom"/>
</dbReference>
<dbReference type="GO" id="GO:0005886">
    <property type="term" value="C:plasma membrane"/>
    <property type="evidence" value="ECO:0007669"/>
    <property type="project" value="UniProtKB-SubCell"/>
</dbReference>
<keyword evidence="9 19" id="KW-0418">Kinase</keyword>
<feature type="domain" description="Histidine kinase" evidence="16">
    <location>
        <begin position="355"/>
        <end position="573"/>
    </location>
</feature>
<dbReference type="RefSeq" id="WP_109416213.1">
    <property type="nucleotide sequence ID" value="NZ_QEAS01000010.1"/>
</dbReference>
<keyword evidence="12 15" id="KW-0472">Membrane</keyword>
<reference evidence="19 20" key="1">
    <citation type="submission" date="2018-04" db="EMBL/GenBank/DDBJ databases">
        <title>Pedobacter chongqingensis sp. nov., isolated from a rottenly hemp rope.</title>
        <authorList>
            <person name="Cai Y."/>
        </authorList>
    </citation>
    <scope>NUCLEOTIDE SEQUENCE [LARGE SCALE GENOMIC DNA]</scope>
    <source>
        <strain evidence="19 20">FJ4-8</strain>
    </source>
</reference>
<dbReference type="InterPro" id="IPR003594">
    <property type="entry name" value="HATPase_dom"/>
</dbReference>
<keyword evidence="8 15" id="KW-0812">Transmembrane</keyword>
<dbReference type="AlphaFoldDB" id="A0A2U2PFC6"/>
<evidence type="ECO:0000259" key="18">
    <source>
        <dbReference type="PROSITE" id="PS50894"/>
    </source>
</evidence>
<evidence type="ECO:0000256" key="9">
    <source>
        <dbReference type="ARBA" id="ARBA00022777"/>
    </source>
</evidence>
<comment type="subcellular location">
    <subcellularLocation>
        <location evidence="2">Cell inner membrane</location>
        <topology evidence="2">Multi-pass membrane protein</topology>
    </subcellularLocation>
</comment>
<feature type="domain" description="HPt" evidence="18">
    <location>
        <begin position="736"/>
        <end position="826"/>
    </location>
</feature>
<gene>
    <name evidence="19" type="ORF">DDR33_12895</name>
</gene>
<keyword evidence="5" id="KW-0997">Cell inner membrane</keyword>
<evidence type="ECO:0000256" key="11">
    <source>
        <dbReference type="ARBA" id="ARBA00022989"/>
    </source>
</evidence>
<keyword evidence="7" id="KW-0808">Transferase</keyword>
<evidence type="ECO:0000256" key="10">
    <source>
        <dbReference type="ARBA" id="ARBA00022840"/>
    </source>
</evidence>
<evidence type="ECO:0000313" key="19">
    <source>
        <dbReference type="EMBL" id="PWG80096.1"/>
    </source>
</evidence>
<dbReference type="PROSITE" id="PS50109">
    <property type="entry name" value="HIS_KIN"/>
    <property type="match status" value="1"/>
</dbReference>
<dbReference type="CDD" id="cd17546">
    <property type="entry name" value="REC_hyHK_CKI1_RcsC-like"/>
    <property type="match status" value="1"/>
</dbReference>
<dbReference type="InterPro" id="IPR001789">
    <property type="entry name" value="Sig_transdc_resp-reg_receiver"/>
</dbReference>
<dbReference type="PANTHER" id="PTHR43047">
    <property type="entry name" value="TWO-COMPONENT HISTIDINE PROTEIN KINASE"/>
    <property type="match status" value="1"/>
</dbReference>
<name>A0A2U2PFC6_9SPHI</name>
<dbReference type="PANTHER" id="PTHR43047:SF64">
    <property type="entry name" value="HISTIDINE KINASE CONTAINING CHEY-HOMOLOGOUS RECEIVER DOMAIN AND PAS DOMAIN-RELATED"/>
    <property type="match status" value="1"/>
</dbReference>
<dbReference type="Pfam" id="PF00072">
    <property type="entry name" value="Response_reg"/>
    <property type="match status" value="1"/>
</dbReference>
<evidence type="ECO:0000256" key="12">
    <source>
        <dbReference type="ARBA" id="ARBA00023136"/>
    </source>
</evidence>
<dbReference type="FunFam" id="3.30.565.10:FF:000010">
    <property type="entry name" value="Sensor histidine kinase RcsC"/>
    <property type="match status" value="1"/>
</dbReference>
<dbReference type="PROSITE" id="PS50110">
    <property type="entry name" value="RESPONSE_REGULATORY"/>
    <property type="match status" value="1"/>
</dbReference>
<dbReference type="Pfam" id="PF02518">
    <property type="entry name" value="HATPase_c"/>
    <property type="match status" value="1"/>
</dbReference>
<feature type="domain" description="Response regulatory" evidence="17">
    <location>
        <begin position="594"/>
        <end position="709"/>
    </location>
</feature>
<protein>
    <recommendedName>
        <fullName evidence="3">histidine kinase</fullName>
        <ecNumber evidence="3">2.7.13.3</ecNumber>
    </recommendedName>
</protein>
<comment type="catalytic activity">
    <reaction evidence="1">
        <text>ATP + protein L-histidine = ADP + protein N-phospho-L-histidine.</text>
        <dbReference type="EC" id="2.7.13.3"/>
    </reaction>
</comment>
<organism evidence="19 20">
    <name type="scientific">Pararcticibacter amylolyticus</name>
    <dbReference type="NCBI Taxonomy" id="2173175"/>
    <lineage>
        <taxon>Bacteria</taxon>
        <taxon>Pseudomonadati</taxon>
        <taxon>Bacteroidota</taxon>
        <taxon>Sphingobacteriia</taxon>
        <taxon>Sphingobacteriales</taxon>
        <taxon>Sphingobacteriaceae</taxon>
        <taxon>Pararcticibacter</taxon>
    </lineage>
</organism>
<dbReference type="Gene3D" id="3.30.565.10">
    <property type="entry name" value="Histidine kinase-like ATPase, C-terminal domain"/>
    <property type="match status" value="1"/>
</dbReference>
<evidence type="ECO:0000256" key="3">
    <source>
        <dbReference type="ARBA" id="ARBA00012438"/>
    </source>
</evidence>
<keyword evidence="6 14" id="KW-0597">Phosphoprotein</keyword>
<dbReference type="CDD" id="cd16922">
    <property type="entry name" value="HATPase_EvgS-ArcB-TorS-like"/>
    <property type="match status" value="1"/>
</dbReference>
<dbReference type="InterPro" id="IPR008207">
    <property type="entry name" value="Sig_transdc_His_kin_Hpt_dom"/>
</dbReference>
<dbReference type="SUPFAM" id="SSF47384">
    <property type="entry name" value="Homodimeric domain of signal transducing histidine kinase"/>
    <property type="match status" value="1"/>
</dbReference>
<proteinExistence type="predicted"/>
<dbReference type="SMART" id="SM00387">
    <property type="entry name" value="HATPase_c"/>
    <property type="match status" value="1"/>
</dbReference>
<feature type="modified residue" description="4-aspartylphosphate" evidence="14">
    <location>
        <position position="643"/>
    </location>
</feature>
<dbReference type="InterPro" id="IPR036641">
    <property type="entry name" value="HPT_dom_sf"/>
</dbReference>
<dbReference type="Pfam" id="PF00512">
    <property type="entry name" value="HisKA"/>
    <property type="match status" value="1"/>
</dbReference>
<evidence type="ECO:0000259" key="17">
    <source>
        <dbReference type="PROSITE" id="PS50110"/>
    </source>
</evidence>
<evidence type="ECO:0000256" key="1">
    <source>
        <dbReference type="ARBA" id="ARBA00000085"/>
    </source>
</evidence>
<evidence type="ECO:0000256" key="15">
    <source>
        <dbReference type="SAM" id="Phobius"/>
    </source>
</evidence>
<dbReference type="CDD" id="cd00082">
    <property type="entry name" value="HisKA"/>
    <property type="match status" value="1"/>
</dbReference>
<evidence type="ECO:0000256" key="8">
    <source>
        <dbReference type="ARBA" id="ARBA00022692"/>
    </source>
</evidence>
<dbReference type="Gene3D" id="1.20.120.160">
    <property type="entry name" value="HPT domain"/>
    <property type="match status" value="1"/>
</dbReference>
<evidence type="ECO:0000313" key="20">
    <source>
        <dbReference type="Proteomes" id="UP000245647"/>
    </source>
</evidence>
<dbReference type="InterPro" id="IPR004358">
    <property type="entry name" value="Sig_transdc_His_kin-like_C"/>
</dbReference>
<keyword evidence="20" id="KW-1185">Reference proteome</keyword>
<dbReference type="InterPro" id="IPR036097">
    <property type="entry name" value="HisK_dim/P_sf"/>
</dbReference>
<feature type="modified residue" description="Phosphohistidine" evidence="13">
    <location>
        <position position="775"/>
    </location>
</feature>
<dbReference type="PRINTS" id="PR00344">
    <property type="entry name" value="BCTRLSENSOR"/>
</dbReference>
<keyword evidence="10" id="KW-0067">ATP-binding</keyword>
<dbReference type="Proteomes" id="UP000245647">
    <property type="component" value="Unassembled WGS sequence"/>
</dbReference>
<evidence type="ECO:0000256" key="6">
    <source>
        <dbReference type="ARBA" id="ARBA00022553"/>
    </source>
</evidence>
<dbReference type="InterPro" id="IPR036890">
    <property type="entry name" value="HATPase_C_sf"/>
</dbReference>
<dbReference type="Gene3D" id="1.10.287.130">
    <property type="match status" value="1"/>
</dbReference>
<dbReference type="GO" id="GO:0000155">
    <property type="term" value="F:phosphorelay sensor kinase activity"/>
    <property type="evidence" value="ECO:0007669"/>
    <property type="project" value="InterPro"/>
</dbReference>
<accession>A0A2U2PFC6</accession>
<dbReference type="SUPFAM" id="SSF52172">
    <property type="entry name" value="CheY-like"/>
    <property type="match status" value="1"/>
</dbReference>
<sequence length="826" mass="93428">MANPESSTYTNTIKRKVIIAFGVGLVALILAWAVSKVAFNEMLSTVQSISAPDKKLTLVNNLFRDITRLDQVQRSQAFRNKSVSSRAFLRESDSLRASLDSLKKLYHSDSSQIQRIEEIRGLLAERDRLFISYLKVREGLVNGKDFTTQLSSLNDLIGKSSTEIDSTVVTTEQKFSTTTVVPEGENKKDKDRGFFNKLFGRKKNDKEQQVVKEEVSITVDTVAHASSDSVIQAMEKAVKTIEKKQRQRSSIFINREIELSNAGNILINQMLIVLQEVEKEAIRQVDLNNGRATDVVNRSARSIELIMIGFILVTAFFAYLILTDISRSNVYREELETARDEAEYHSTAKQRFLSSMSHEIRTPLQSIIGYAEQVRGQEKPDRKDLDAIYHSSVHLLHIVNEVLDYSRITSGKFKFTRSTFSISRLLDEVMMVMRPQAERKLLRLVLVKEISDVDFIIGDPFRLKQILFNLLGNAIKFTRDGEVSLTVHNRGVKRKQFFTFEVRDTGRGIKDEDLKKIFNEFEQGEEPVSVNANGTGLGLSIVRALTEGQGGTVEASSEAGKGSCFTVKLKYVAVKETGKKAEGMKPGHDEFEGLVWIVDDDEFILQLCCSLFDKHHIRHNCFRLPEDILNEEPPEDLQVVLMDMRMPQMNGSELCGLLRKKLKNHVKIYALTAQALPEERAKILEYGFDGLLMKPFREFELIGLLSPGSNKIPAEKDEVKNAKAERSVIEKMAFGDQDLIARIIQRFEQDTSLDILQLKEAIKKDEIEEVSLLLHRIAGRTAQVGAKDLAAKFRAEEINLNNNPILDNALKGRIAGYTEELDSLRL</sequence>
<dbReference type="SUPFAM" id="SSF47226">
    <property type="entry name" value="Histidine-containing phosphotransfer domain, HPT domain"/>
    <property type="match status" value="1"/>
</dbReference>
<evidence type="ECO:0000256" key="2">
    <source>
        <dbReference type="ARBA" id="ARBA00004429"/>
    </source>
</evidence>
<evidence type="ECO:0000256" key="5">
    <source>
        <dbReference type="ARBA" id="ARBA00022519"/>
    </source>
</evidence>
<evidence type="ECO:0000256" key="13">
    <source>
        <dbReference type="PROSITE-ProRule" id="PRU00110"/>
    </source>
</evidence>
<dbReference type="PROSITE" id="PS50894">
    <property type="entry name" value="HPT"/>
    <property type="match status" value="1"/>
</dbReference>
<dbReference type="EC" id="2.7.13.3" evidence="3"/>
<evidence type="ECO:0000256" key="4">
    <source>
        <dbReference type="ARBA" id="ARBA00022475"/>
    </source>
</evidence>
<dbReference type="SUPFAM" id="SSF55874">
    <property type="entry name" value="ATPase domain of HSP90 chaperone/DNA topoisomerase II/histidine kinase"/>
    <property type="match status" value="1"/>
</dbReference>
<feature type="transmembrane region" description="Helical" evidence="15">
    <location>
        <begin position="17"/>
        <end position="34"/>
    </location>
</feature>
<dbReference type="InterPro" id="IPR003661">
    <property type="entry name" value="HisK_dim/P_dom"/>
</dbReference>
<evidence type="ECO:0000259" key="16">
    <source>
        <dbReference type="PROSITE" id="PS50109"/>
    </source>
</evidence>